<dbReference type="OrthoDB" id="10610467at2759"/>
<evidence type="ECO:0000313" key="2">
    <source>
        <dbReference type="Proteomes" id="UP000017246"/>
    </source>
</evidence>
<reference evidence="1" key="1">
    <citation type="journal article" date="2013" name="Nature">
        <title>The genomes of four tapeworm species reveal adaptations to parasitism.</title>
        <authorList>
            <person name="Tsai I.J."/>
            <person name="Zarowiecki M."/>
            <person name="Holroyd N."/>
            <person name="Garciarrubio A."/>
            <person name="Sanchez-Flores A."/>
            <person name="Brooks K.L."/>
            <person name="Tracey A."/>
            <person name="Bobes R.J."/>
            <person name="Fragoso G."/>
            <person name="Sciutto E."/>
            <person name="Aslett M."/>
            <person name="Beasley H."/>
            <person name="Bennett H.M."/>
            <person name="Cai J."/>
            <person name="Camicia F."/>
            <person name="Clark R."/>
            <person name="Cucher M."/>
            <person name="De Silva N."/>
            <person name="Day T.A."/>
            <person name="Deplazes P."/>
            <person name="Estrada K."/>
            <person name="Fernandez C."/>
            <person name="Holland P.W."/>
            <person name="Hou J."/>
            <person name="Hu S."/>
            <person name="Huckvale T."/>
            <person name="Hung S.S."/>
            <person name="Kamenetzky L."/>
            <person name="Keane J.A."/>
            <person name="Kiss F."/>
            <person name="Koziol U."/>
            <person name="Lambert O."/>
            <person name="Liu K."/>
            <person name="Luo X."/>
            <person name="Luo Y."/>
            <person name="Macchiaroli N."/>
            <person name="Nichol S."/>
            <person name="Paps J."/>
            <person name="Parkinson J."/>
            <person name="Pouchkina-Stantcheva N."/>
            <person name="Riddiford N."/>
            <person name="Rosenzvit M."/>
            <person name="Salinas G."/>
            <person name="Wasmuth J.D."/>
            <person name="Zamanian M."/>
            <person name="Zheng Y."/>
            <person name="Cai X."/>
            <person name="Soberon X."/>
            <person name="Olson P.D."/>
            <person name="Laclette J.P."/>
            <person name="Brehm K."/>
            <person name="Berriman M."/>
            <person name="Garciarrubio A."/>
            <person name="Bobes R.J."/>
            <person name="Fragoso G."/>
            <person name="Sanchez-Flores A."/>
            <person name="Estrada K."/>
            <person name="Cevallos M.A."/>
            <person name="Morett E."/>
            <person name="Gonzalez V."/>
            <person name="Portillo T."/>
            <person name="Ochoa-Leyva A."/>
            <person name="Jose M.V."/>
            <person name="Sciutto E."/>
            <person name="Landa A."/>
            <person name="Jimenez L."/>
            <person name="Valdes V."/>
            <person name="Carrero J.C."/>
            <person name="Larralde C."/>
            <person name="Morales-Montor J."/>
            <person name="Limon-Lason J."/>
            <person name="Soberon X."/>
            <person name="Laclette J.P."/>
        </authorList>
    </citation>
    <scope>NUCLEOTIDE SEQUENCE [LARGE SCALE GENOMIC DNA]</scope>
</reference>
<dbReference type="Proteomes" id="UP000017246">
    <property type="component" value="Unassembled WGS sequence"/>
</dbReference>
<dbReference type="AlphaFoldDB" id="A0A087VYG4"/>
<reference evidence="1" key="2">
    <citation type="submission" date="2015-11" db="EMBL/GenBank/DDBJ databases">
        <authorList>
            <person name="Zhang Y."/>
            <person name="Guo Z."/>
        </authorList>
    </citation>
    <scope>NUCLEOTIDE SEQUENCE</scope>
</reference>
<organism evidence="1 2">
    <name type="scientific">Echinococcus multilocularis</name>
    <name type="common">Fox tapeworm</name>
    <dbReference type="NCBI Taxonomy" id="6211"/>
    <lineage>
        <taxon>Eukaryota</taxon>
        <taxon>Metazoa</taxon>
        <taxon>Spiralia</taxon>
        <taxon>Lophotrochozoa</taxon>
        <taxon>Platyhelminthes</taxon>
        <taxon>Cestoda</taxon>
        <taxon>Eucestoda</taxon>
        <taxon>Cyclophyllidea</taxon>
        <taxon>Taeniidae</taxon>
        <taxon>Echinococcus</taxon>
    </lineage>
</organism>
<keyword evidence="2" id="KW-1185">Reference proteome</keyword>
<sequence length="153" mass="17296">MSVAPPANLYVETMTSIIFNKDSEHYRHNSSHLCVKVNQERTALREEGIEIANNIFVEGLVISWKLPKLCAVVCLRYFIGNGTHTIIPRHATGWTPKVCGQSKVVLSQEKKFKGKLCSFMTKKRSEGRMQTAAITENTLRIETYFGPLSQFGF</sequence>
<gene>
    <name evidence="1" type="ORF">EmuJ_000101400</name>
</gene>
<protein>
    <submittedName>
        <fullName evidence="1">Uncharacterized protein</fullName>
    </submittedName>
</protein>
<proteinExistence type="predicted"/>
<accession>A0A087VYG4</accession>
<evidence type="ECO:0000313" key="1">
    <source>
        <dbReference type="EMBL" id="CDI97247.1"/>
    </source>
</evidence>
<name>A0A087VYG4_ECHMU</name>
<dbReference type="EMBL" id="LN902844">
    <property type="protein sequence ID" value="CDI97247.1"/>
    <property type="molecule type" value="Genomic_DNA"/>
</dbReference>